<dbReference type="EMBL" id="JRKL02000188">
    <property type="protein sequence ID" value="KAF3974032.1"/>
    <property type="molecule type" value="Genomic_DNA"/>
</dbReference>
<comment type="caution">
    <text evidence="1">The sequence shown here is derived from an EMBL/GenBank/DDBJ whole genome shotgun (WGS) entry which is preliminary data.</text>
</comment>
<name>A0A8J4RIX7_9ROSI</name>
<accession>A0A8J4RIX7</accession>
<proteinExistence type="predicted"/>
<evidence type="ECO:0000313" key="2">
    <source>
        <dbReference type="Proteomes" id="UP000737018"/>
    </source>
</evidence>
<dbReference type="Proteomes" id="UP000737018">
    <property type="component" value="Unassembled WGS sequence"/>
</dbReference>
<evidence type="ECO:0000313" key="1">
    <source>
        <dbReference type="EMBL" id="KAF3974032.1"/>
    </source>
</evidence>
<keyword evidence="2" id="KW-1185">Reference proteome</keyword>
<dbReference type="AlphaFoldDB" id="A0A8J4RIX7"/>
<organism evidence="1 2">
    <name type="scientific">Castanea mollissima</name>
    <name type="common">Chinese chestnut</name>
    <dbReference type="NCBI Taxonomy" id="60419"/>
    <lineage>
        <taxon>Eukaryota</taxon>
        <taxon>Viridiplantae</taxon>
        <taxon>Streptophyta</taxon>
        <taxon>Embryophyta</taxon>
        <taxon>Tracheophyta</taxon>
        <taxon>Spermatophyta</taxon>
        <taxon>Magnoliopsida</taxon>
        <taxon>eudicotyledons</taxon>
        <taxon>Gunneridae</taxon>
        <taxon>Pentapetalae</taxon>
        <taxon>rosids</taxon>
        <taxon>fabids</taxon>
        <taxon>Fagales</taxon>
        <taxon>Fagaceae</taxon>
        <taxon>Castanea</taxon>
    </lineage>
</organism>
<gene>
    <name evidence="1" type="ORF">CMV_002591</name>
</gene>
<protein>
    <submittedName>
        <fullName evidence="1">Uncharacterized protein</fullName>
    </submittedName>
</protein>
<reference evidence="1" key="1">
    <citation type="submission" date="2020-03" db="EMBL/GenBank/DDBJ databases">
        <title>Castanea mollissima Vanexum genome sequencing.</title>
        <authorList>
            <person name="Staton M."/>
        </authorList>
    </citation>
    <scope>NUCLEOTIDE SEQUENCE</scope>
    <source>
        <tissue evidence="1">Leaf</tissue>
    </source>
</reference>
<sequence length="90" mass="9824">MELMPAIGMRTEFQCRCGEDIRERNPAPTSRRLDASPLSSRRSAWLTSAAVAGAHNHWLTAGPRQTTEIASVFPTSIGGGSKHRCVDDDE</sequence>